<dbReference type="STRING" id="1285928.SAMN04487894_105277"/>
<protein>
    <submittedName>
        <fullName evidence="1">Component of the Tol biopolymer transport system</fullName>
    </submittedName>
</protein>
<evidence type="ECO:0000313" key="1">
    <source>
        <dbReference type="EMBL" id="SDD03780.1"/>
    </source>
</evidence>
<reference evidence="2" key="1">
    <citation type="submission" date="2016-10" db="EMBL/GenBank/DDBJ databases">
        <authorList>
            <person name="Varghese N."/>
            <person name="Submissions S."/>
        </authorList>
    </citation>
    <scope>NUCLEOTIDE SEQUENCE [LARGE SCALE GENOMIC DNA]</scope>
    <source>
        <strain evidence="2">DSM 25811 / CCM 8410 / LMG 26954 / E90</strain>
    </source>
</reference>
<dbReference type="OrthoDB" id="9815657at2"/>
<dbReference type="EMBL" id="FMZO01000005">
    <property type="protein sequence ID" value="SDD03780.1"/>
    <property type="molecule type" value="Genomic_DNA"/>
</dbReference>
<dbReference type="Proteomes" id="UP000198757">
    <property type="component" value="Unassembled WGS sequence"/>
</dbReference>
<dbReference type="SUPFAM" id="SSF69304">
    <property type="entry name" value="Tricorn protease N-terminal domain"/>
    <property type="match status" value="1"/>
</dbReference>
<keyword evidence="2" id="KW-1185">Reference proteome</keyword>
<dbReference type="Pfam" id="PF07676">
    <property type="entry name" value="PD40"/>
    <property type="match status" value="1"/>
</dbReference>
<proteinExistence type="predicted"/>
<accession>A0A1G6RGL4</accession>
<sequence>MEPSFARSGKLIIVVMKARSVIRHISAAVLLFGTITLNAQPQLKEHQVSPDGMSAVFSFYNTTPESPDGKVLVYVRCKKEPYGREESVPGELWTCTRDLENHRKLADIDGTVAHNGVEAQWIDNDRIVFFDKGRIRIVAARTGKDLLTKKISCAGLGHYPINHKILYNIYSGEGTGEPGIYELDGDTFETKLVLSNADIAKIPLPSFLPGDQVAPVKDWRALHCQYAPDGKKIAFRLDVGPFEEGQLQGICNRDGSGLTIMTQTLHSIWYDNGSLIGHLRYEKDGKKPGDPKLRFTLVRVDLEGNILQRNITPKGNHLCISPDRQWVASETFYQTNPVVFTLYPDGHPGKAIEIARYNPYDIVWKRRFHVNPAFSRDGKRLYYSRPLNEKYAGIFYYEIK</sequence>
<organism evidence="1 2">
    <name type="scientific">Niabella drilacis (strain DSM 25811 / CCM 8410 / CCUG 62505 / LMG 26954 / E90)</name>
    <dbReference type="NCBI Taxonomy" id="1285928"/>
    <lineage>
        <taxon>Bacteria</taxon>
        <taxon>Pseudomonadati</taxon>
        <taxon>Bacteroidota</taxon>
        <taxon>Chitinophagia</taxon>
        <taxon>Chitinophagales</taxon>
        <taxon>Chitinophagaceae</taxon>
        <taxon>Niabella</taxon>
    </lineage>
</organism>
<dbReference type="Gene3D" id="2.130.10.10">
    <property type="entry name" value="YVTN repeat-like/Quinoprotein amine dehydrogenase"/>
    <property type="match status" value="1"/>
</dbReference>
<name>A0A1G6RGL4_NIADE</name>
<dbReference type="InterPro" id="IPR011659">
    <property type="entry name" value="WD40"/>
</dbReference>
<dbReference type="InterPro" id="IPR015943">
    <property type="entry name" value="WD40/YVTN_repeat-like_dom_sf"/>
</dbReference>
<evidence type="ECO:0000313" key="2">
    <source>
        <dbReference type="Proteomes" id="UP000198757"/>
    </source>
</evidence>
<gene>
    <name evidence="1" type="ORF">SAMN04487894_105277</name>
</gene>
<dbReference type="AlphaFoldDB" id="A0A1G6RGL4"/>